<dbReference type="InterPro" id="IPR011716">
    <property type="entry name" value="TPR-3"/>
</dbReference>
<sequence length="170" mass="18584">MSSSLHTESSANALSCGATDGLLRHLESYGTCGDLRGFTEAELSAVYAVGFHHYRQGRYREAHDIFAFLIKQNHLERSYMLALAGAFQMLGQYRSAVHYYGVALTLDIEEPSPLVAMAECLISLGMPEPARTCLEAVLTCRPADSEPDAPRMRARALIQLLTSSQEGSSP</sequence>
<reference evidence="2 3" key="1">
    <citation type="submission" date="2019-08" db="EMBL/GenBank/DDBJ databases">
        <authorList>
            <person name="Peeters C."/>
        </authorList>
    </citation>
    <scope>NUCLEOTIDE SEQUENCE [LARGE SCALE GENOMIC DNA]</scope>
    <source>
        <strain evidence="2 3">LMG 31115</strain>
    </source>
</reference>
<dbReference type="AlphaFoldDB" id="A0A5E4YI38"/>
<comment type="similarity">
    <text evidence="1">Belongs to the LcrH/SycD chaperone family.</text>
</comment>
<protein>
    <submittedName>
        <fullName evidence="2">CesD/SycD/LcrH family type III secretion system chaperone</fullName>
    </submittedName>
</protein>
<name>A0A5E4YI38_9BURK</name>
<dbReference type="InterPro" id="IPR011990">
    <property type="entry name" value="TPR-like_helical_dom_sf"/>
</dbReference>
<dbReference type="Pfam" id="PF07720">
    <property type="entry name" value="TPR_3"/>
    <property type="match status" value="1"/>
</dbReference>
<dbReference type="RefSeq" id="WP_150685995.1">
    <property type="nucleotide sequence ID" value="NZ_CABPSI010000005.1"/>
</dbReference>
<accession>A0A5E4YI38</accession>
<evidence type="ECO:0000313" key="3">
    <source>
        <dbReference type="Proteomes" id="UP000333828"/>
    </source>
</evidence>
<evidence type="ECO:0000313" key="2">
    <source>
        <dbReference type="EMBL" id="VVE48429.1"/>
    </source>
</evidence>
<dbReference type="PRINTS" id="PR01595">
    <property type="entry name" value="SYCDCHAPRONE"/>
</dbReference>
<evidence type="ECO:0000256" key="1">
    <source>
        <dbReference type="ARBA" id="ARBA00010244"/>
    </source>
</evidence>
<dbReference type="Proteomes" id="UP000333828">
    <property type="component" value="Unassembled WGS sequence"/>
</dbReference>
<dbReference type="NCBIfam" id="TIGR02552">
    <property type="entry name" value="LcrH_SycD"/>
    <property type="match status" value="1"/>
</dbReference>
<proteinExistence type="inferred from homology"/>
<dbReference type="InterPro" id="IPR005415">
    <property type="entry name" value="T3SS_Ca_resp_chp_LcrH/SycD"/>
</dbReference>
<dbReference type="EMBL" id="CABPSI010000005">
    <property type="protein sequence ID" value="VVE48429.1"/>
    <property type="molecule type" value="Genomic_DNA"/>
</dbReference>
<dbReference type="SUPFAM" id="SSF48452">
    <property type="entry name" value="TPR-like"/>
    <property type="match status" value="1"/>
</dbReference>
<keyword evidence="3" id="KW-1185">Reference proteome</keyword>
<organism evidence="2 3">
    <name type="scientific">Pandoraea iniqua</name>
    <dbReference type="NCBI Taxonomy" id="2508288"/>
    <lineage>
        <taxon>Bacteria</taxon>
        <taxon>Pseudomonadati</taxon>
        <taxon>Pseudomonadota</taxon>
        <taxon>Betaproteobacteria</taxon>
        <taxon>Burkholderiales</taxon>
        <taxon>Burkholderiaceae</taxon>
        <taxon>Pandoraea</taxon>
    </lineage>
</organism>
<gene>
    <name evidence="2" type="ORF">PIN31115_04521</name>
</gene>
<dbReference type="Gene3D" id="1.25.40.10">
    <property type="entry name" value="Tetratricopeptide repeat domain"/>
    <property type="match status" value="1"/>
</dbReference>